<keyword evidence="2" id="KW-1185">Reference proteome</keyword>
<evidence type="ECO:0000313" key="1">
    <source>
        <dbReference type="EMBL" id="MBK1870128.1"/>
    </source>
</evidence>
<reference evidence="1" key="1">
    <citation type="submission" date="2021-01" db="EMBL/GenBank/DDBJ databases">
        <authorList>
            <person name="Sun Q."/>
        </authorList>
    </citation>
    <scope>NUCLEOTIDE SEQUENCE</scope>
    <source>
        <strain evidence="1">YIM B02566</strain>
    </source>
</reference>
<sequence length="190" mass="20244">MTTSTTTLASRVWPVSGSWTKQALLVVLGSLFIAICAQITIHLPLVPVTMQTFAILAVGAAFGFRLGAAAVTLYLIEGLAGLPVFAEFRAGMPVLLGPTGGYLVGFVLAAAVVGWFAERGYDRRVLSMFGVMMLGAAVLYIPGLLWLGYAFTGFDKVLELGLYPFLWGDMLKAGLAAVAFPTAWSFLSKR</sequence>
<evidence type="ECO:0000313" key="2">
    <source>
        <dbReference type="Proteomes" id="UP000616151"/>
    </source>
</evidence>
<name>A0ACC5RCL4_9HYPH</name>
<dbReference type="EMBL" id="JAENHL010000008">
    <property type="protein sequence ID" value="MBK1870128.1"/>
    <property type="molecule type" value="Genomic_DNA"/>
</dbReference>
<accession>A0ACC5RCL4</accession>
<gene>
    <name evidence="1" type="ORF">JHL16_27440</name>
</gene>
<protein>
    <submittedName>
        <fullName evidence="1">Biotin transporter BioY</fullName>
    </submittedName>
</protein>
<proteinExistence type="predicted"/>
<comment type="caution">
    <text evidence="1">The sequence shown here is derived from an EMBL/GenBank/DDBJ whole genome shotgun (WGS) entry which is preliminary data.</text>
</comment>
<organism evidence="1 2">
    <name type="scientific">Taklimakanibacter albus</name>
    <dbReference type="NCBI Taxonomy" id="2800327"/>
    <lineage>
        <taxon>Bacteria</taxon>
        <taxon>Pseudomonadati</taxon>
        <taxon>Pseudomonadota</taxon>
        <taxon>Alphaproteobacteria</taxon>
        <taxon>Hyphomicrobiales</taxon>
        <taxon>Aestuariivirgaceae</taxon>
        <taxon>Taklimakanibacter</taxon>
    </lineage>
</organism>
<dbReference type="Proteomes" id="UP000616151">
    <property type="component" value="Unassembled WGS sequence"/>
</dbReference>